<evidence type="ECO:0000313" key="5">
    <source>
        <dbReference type="Proteomes" id="UP001558613"/>
    </source>
</evidence>
<dbReference type="InterPro" id="IPR016187">
    <property type="entry name" value="CTDL_fold"/>
</dbReference>
<evidence type="ECO:0000259" key="3">
    <source>
        <dbReference type="PROSITE" id="PS50041"/>
    </source>
</evidence>
<sequence length="206" mass="23507">MELEDFYNNAKWINVKDTNGPQRHLKEEKAQSCRGRRCLVAIIVCLGVICLLLIAAIILQHFQATSKRGYLWGPDGLFIEEKQRLISPLIKERVWIGLSDRETKGNMKWVDNSPLKQVFWAEASLGSPFSAQSTEFEKGQNSHSIPDLSTRQPLPRELPRSNRLKPEVPPSLHGSGYAHLVKPPPRTAFWRNVAHQHRSDEPSLRL</sequence>
<feature type="domain" description="C-type lectin" evidence="3">
    <location>
        <begin position="80"/>
        <end position="128"/>
    </location>
</feature>
<organism evidence="4 5">
    <name type="scientific">Cirrhinus molitorella</name>
    <name type="common">mud carp</name>
    <dbReference type="NCBI Taxonomy" id="172907"/>
    <lineage>
        <taxon>Eukaryota</taxon>
        <taxon>Metazoa</taxon>
        <taxon>Chordata</taxon>
        <taxon>Craniata</taxon>
        <taxon>Vertebrata</taxon>
        <taxon>Euteleostomi</taxon>
        <taxon>Actinopterygii</taxon>
        <taxon>Neopterygii</taxon>
        <taxon>Teleostei</taxon>
        <taxon>Ostariophysi</taxon>
        <taxon>Cypriniformes</taxon>
        <taxon>Cyprinidae</taxon>
        <taxon>Labeoninae</taxon>
        <taxon>Labeonini</taxon>
        <taxon>Cirrhinus</taxon>
    </lineage>
</organism>
<dbReference type="PROSITE" id="PS50041">
    <property type="entry name" value="C_TYPE_LECTIN_2"/>
    <property type="match status" value="1"/>
</dbReference>
<dbReference type="InterPro" id="IPR016186">
    <property type="entry name" value="C-type_lectin-like/link_sf"/>
</dbReference>
<dbReference type="Gene3D" id="3.10.100.10">
    <property type="entry name" value="Mannose-Binding Protein A, subunit A"/>
    <property type="match status" value="1"/>
</dbReference>
<feature type="region of interest" description="Disordered" evidence="1">
    <location>
        <begin position="131"/>
        <end position="178"/>
    </location>
</feature>
<evidence type="ECO:0000256" key="1">
    <source>
        <dbReference type="SAM" id="MobiDB-lite"/>
    </source>
</evidence>
<keyword evidence="2" id="KW-1133">Transmembrane helix</keyword>
<dbReference type="EMBL" id="JAYMGO010000128">
    <property type="protein sequence ID" value="KAL1246740.1"/>
    <property type="molecule type" value="Genomic_DNA"/>
</dbReference>
<name>A0ABR3L1F2_9TELE</name>
<dbReference type="Pfam" id="PF00059">
    <property type="entry name" value="Lectin_C"/>
    <property type="match status" value="1"/>
</dbReference>
<feature type="compositionally biased region" description="Basic and acidic residues" evidence="1">
    <location>
        <begin position="157"/>
        <end position="166"/>
    </location>
</feature>
<accession>A0ABR3L1F2</accession>
<dbReference type="InterPro" id="IPR001304">
    <property type="entry name" value="C-type_lectin-like"/>
</dbReference>
<feature type="compositionally biased region" description="Polar residues" evidence="1">
    <location>
        <begin position="141"/>
        <end position="152"/>
    </location>
</feature>
<evidence type="ECO:0000256" key="2">
    <source>
        <dbReference type="SAM" id="Phobius"/>
    </source>
</evidence>
<dbReference type="Proteomes" id="UP001558613">
    <property type="component" value="Unassembled WGS sequence"/>
</dbReference>
<gene>
    <name evidence="4" type="ORF">QQF64_034327</name>
</gene>
<protein>
    <recommendedName>
        <fullName evidence="3">C-type lectin domain-containing protein</fullName>
    </recommendedName>
</protein>
<proteinExistence type="predicted"/>
<reference evidence="4 5" key="1">
    <citation type="submission" date="2023-09" db="EMBL/GenBank/DDBJ databases">
        <authorList>
            <person name="Wang M."/>
        </authorList>
    </citation>
    <scope>NUCLEOTIDE SEQUENCE [LARGE SCALE GENOMIC DNA]</scope>
    <source>
        <strain evidence="4">GT-2023</strain>
        <tissue evidence="4">Liver</tissue>
    </source>
</reference>
<comment type="caution">
    <text evidence="4">The sequence shown here is derived from an EMBL/GenBank/DDBJ whole genome shotgun (WGS) entry which is preliminary data.</text>
</comment>
<keyword evidence="5" id="KW-1185">Reference proteome</keyword>
<keyword evidence="2" id="KW-0472">Membrane</keyword>
<dbReference type="SUPFAM" id="SSF56436">
    <property type="entry name" value="C-type lectin-like"/>
    <property type="match status" value="1"/>
</dbReference>
<keyword evidence="2" id="KW-0812">Transmembrane</keyword>
<evidence type="ECO:0000313" key="4">
    <source>
        <dbReference type="EMBL" id="KAL1246740.1"/>
    </source>
</evidence>
<feature type="transmembrane region" description="Helical" evidence="2">
    <location>
        <begin position="38"/>
        <end position="59"/>
    </location>
</feature>